<sequence>MKMVDYAINYQRMGYSVIPISKNGKTPLISFADKPPMTENDIRRVWRDNPDANIALKTDTFFVIDVDMHGDVDGLTNLRNWEHARLIPKTLQAITPSGGRHIYLKKDPNHPISQNIGMIEGVDIKAHVNNYILVPPSNNSKGYYEWDTVHSPKDGSITEAPLALIKVLQKMKPEPLNYEVSSFASDSVRSTKTTKLFESILLGFGDKGGRNNALAEFVGGLLLRGVDPEITYHLAKMANNNTQEPLGNKEFERTFKSMLDKEIRRIGLDND</sequence>
<dbReference type="Pfam" id="PF08708">
    <property type="entry name" value="PriCT_1"/>
    <property type="match status" value="1"/>
</dbReference>
<organism evidence="3 4">
    <name type="scientific">Streptococcus phage 53</name>
    <dbReference type="NCBI Taxonomy" id="1718280"/>
    <lineage>
        <taxon>Viruses</taxon>
        <taxon>Duplodnaviria</taxon>
        <taxon>Heunggongvirae</taxon>
        <taxon>Uroviricota</taxon>
        <taxon>Caudoviricetes</taxon>
        <taxon>Aliceevansviridae</taxon>
        <taxon>Moineauvirus</taxon>
        <taxon>Moineauvirus mv53</taxon>
    </lineage>
</organism>
<dbReference type="SUPFAM" id="SSF56747">
    <property type="entry name" value="Prim-pol domain"/>
    <property type="match status" value="1"/>
</dbReference>
<evidence type="ECO:0000259" key="1">
    <source>
        <dbReference type="SMART" id="SM00942"/>
    </source>
</evidence>
<feature type="domain" description="Primase C-terminal 1" evidence="1">
    <location>
        <begin position="199"/>
        <end position="264"/>
    </location>
</feature>
<feature type="domain" description="DNA primase/polymerase bifunctional N-terminal" evidence="2">
    <location>
        <begin position="7"/>
        <end position="164"/>
    </location>
</feature>
<evidence type="ECO:0000313" key="4">
    <source>
        <dbReference type="Proteomes" id="UP000222892"/>
    </source>
</evidence>
<evidence type="ECO:0000313" key="3">
    <source>
        <dbReference type="EMBL" id="ALJ99615.1"/>
    </source>
</evidence>
<dbReference type="Pfam" id="PF09250">
    <property type="entry name" value="Prim-Pol"/>
    <property type="match status" value="1"/>
</dbReference>
<keyword evidence="4" id="KW-1185">Reference proteome</keyword>
<gene>
    <name evidence="3" type="ORF">sp53_33</name>
</gene>
<proteinExistence type="predicted"/>
<dbReference type="SMART" id="SM00943">
    <property type="entry name" value="Prim-Pol"/>
    <property type="match status" value="1"/>
</dbReference>
<dbReference type="CDD" id="cd04859">
    <property type="entry name" value="Prim_Pol"/>
    <property type="match status" value="1"/>
</dbReference>
<reference evidence="3 4" key="1">
    <citation type="journal article" date="2017" name="Sci. Rep.">
        <title>Phage-host interactions in Streptococcus thermophilus: Genome analysis of phages isolated in Uruguay and ectopic spacer acquisition in CRISPR array.</title>
        <authorList>
            <person name="Achigar R."/>
            <person name="Magadan A.H."/>
            <person name="Tremblay D.M."/>
            <person name="Julia Pianzzola M."/>
            <person name="Moineau S."/>
        </authorList>
    </citation>
    <scope>NUCLEOTIDE SEQUENCE [LARGE SCALE GENOMIC DNA]</scope>
</reference>
<dbReference type="SMART" id="SM00942">
    <property type="entry name" value="PriCT_1"/>
    <property type="match status" value="1"/>
</dbReference>
<name>A0A1S5PRW0_9CAUD</name>
<dbReference type="EMBL" id="KT717084">
    <property type="protein sequence ID" value="ALJ99615.1"/>
    <property type="molecule type" value="Genomic_DNA"/>
</dbReference>
<dbReference type="Proteomes" id="UP000222892">
    <property type="component" value="Segment"/>
</dbReference>
<dbReference type="InterPro" id="IPR014820">
    <property type="entry name" value="PriCT_1"/>
</dbReference>
<dbReference type="InterPro" id="IPR015330">
    <property type="entry name" value="DNA_primase/pol_bifunc_N"/>
</dbReference>
<protein>
    <submittedName>
        <fullName evidence="3">Replication protein</fullName>
    </submittedName>
</protein>
<accession>A0A1S5PRW0</accession>
<evidence type="ECO:0000259" key="2">
    <source>
        <dbReference type="SMART" id="SM00943"/>
    </source>
</evidence>
<dbReference type="Gene3D" id="3.30.720.160">
    <property type="entry name" value="Bifunctional DNA primase/polymerase, N-terminal"/>
    <property type="match status" value="1"/>
</dbReference>